<dbReference type="Gene3D" id="1.10.720.30">
    <property type="entry name" value="SAP domain"/>
    <property type="match status" value="1"/>
</dbReference>
<evidence type="ECO:0000313" key="19">
    <source>
        <dbReference type="EMBL" id="RVE65344.1"/>
    </source>
</evidence>
<keyword evidence="14" id="KW-0472">Membrane</keyword>
<evidence type="ECO:0000256" key="13">
    <source>
        <dbReference type="ARBA" id="ARBA00022843"/>
    </source>
</evidence>
<keyword evidence="9" id="KW-0597">Phosphoprotein</keyword>
<evidence type="ECO:0000256" key="6">
    <source>
        <dbReference type="ARBA" id="ARBA00012483"/>
    </source>
</evidence>
<dbReference type="GO" id="GO:0005829">
    <property type="term" value="C:cytosol"/>
    <property type="evidence" value="ECO:0007669"/>
    <property type="project" value="UniProtKB-SubCell"/>
</dbReference>
<evidence type="ECO:0000259" key="16">
    <source>
        <dbReference type="Pfam" id="PF21272"/>
    </source>
</evidence>
<keyword evidence="11" id="KW-0677">Repeat</keyword>
<feature type="compositionally biased region" description="Pro residues" evidence="15">
    <location>
        <begin position="215"/>
        <end position="233"/>
    </location>
</feature>
<keyword evidence="13" id="KW-0832">Ubl conjugation</keyword>
<dbReference type="SUPFAM" id="SSF57903">
    <property type="entry name" value="FYVE/PHD zinc finger"/>
    <property type="match status" value="1"/>
</dbReference>
<keyword evidence="20" id="KW-1185">Reference proteome</keyword>
<feature type="region of interest" description="Disordered" evidence="15">
    <location>
        <begin position="203"/>
        <end position="261"/>
    </location>
</feature>
<comment type="catalytic activity">
    <reaction evidence="1">
        <text>S-ubiquitinyl-[E2 ubiquitin-conjugating enzyme]-L-cysteine + [acceptor protein]-L-lysine = [E2 ubiquitin-conjugating enzyme]-L-cysteine + N(6)-ubiquitinyl-[acceptor protein]-L-lysine.</text>
        <dbReference type="EC" id="2.3.2.27"/>
    </reaction>
</comment>
<dbReference type="Pfam" id="PF23632">
    <property type="entry name" value="SAP_RNF34_RFFL"/>
    <property type="match status" value="1"/>
</dbReference>
<keyword evidence="10" id="KW-0808">Transferase</keyword>
<gene>
    <name evidence="19" type="ORF">OJAV_G00134740</name>
</gene>
<feature type="domain" description="RNF34/RFFL SAP" evidence="18">
    <location>
        <begin position="165"/>
        <end position="206"/>
    </location>
</feature>
<dbReference type="InterPro" id="IPR055111">
    <property type="entry name" value="RNF34_RFFL_HeH"/>
</dbReference>
<dbReference type="OrthoDB" id="6339724at2759"/>
<dbReference type="GO" id="GO:0061630">
    <property type="term" value="F:ubiquitin protein ligase activity"/>
    <property type="evidence" value="ECO:0007669"/>
    <property type="project" value="UniProtKB-EC"/>
</dbReference>
<dbReference type="Pfam" id="PF21272">
    <property type="entry name" value="FYVE_CARP1-2"/>
    <property type="match status" value="1"/>
</dbReference>
<evidence type="ECO:0000256" key="8">
    <source>
        <dbReference type="ARBA" id="ARBA00022490"/>
    </source>
</evidence>
<evidence type="ECO:0000256" key="3">
    <source>
        <dbReference type="ARBA" id="ARBA00004236"/>
    </source>
</evidence>
<evidence type="ECO:0000256" key="7">
    <source>
        <dbReference type="ARBA" id="ARBA00022475"/>
    </source>
</evidence>
<keyword evidence="8" id="KW-0963">Cytoplasm</keyword>
<dbReference type="GO" id="GO:0005886">
    <property type="term" value="C:plasma membrane"/>
    <property type="evidence" value="ECO:0007669"/>
    <property type="project" value="UniProtKB-SubCell"/>
</dbReference>
<accession>A0A3S2MRG8</accession>
<dbReference type="EC" id="2.3.2.27" evidence="6"/>
<evidence type="ECO:0000256" key="5">
    <source>
        <dbReference type="ARBA" id="ARBA00004906"/>
    </source>
</evidence>
<dbReference type="GO" id="GO:0070936">
    <property type="term" value="P:protein K48-linked ubiquitination"/>
    <property type="evidence" value="ECO:0007669"/>
    <property type="project" value="TreeGrafter"/>
</dbReference>
<dbReference type="Proteomes" id="UP000283210">
    <property type="component" value="Chromosome 13"/>
</dbReference>
<evidence type="ECO:0000256" key="11">
    <source>
        <dbReference type="ARBA" id="ARBA00022737"/>
    </source>
</evidence>
<dbReference type="InterPro" id="IPR051728">
    <property type="entry name" value="RING-FYVE_E3_ubiquitin-ligase"/>
</dbReference>
<dbReference type="InterPro" id="IPR057299">
    <property type="entry name" value="RNF34_RFFL_SAP"/>
</dbReference>
<evidence type="ECO:0000313" key="20">
    <source>
        <dbReference type="Proteomes" id="UP000283210"/>
    </source>
</evidence>
<dbReference type="InterPro" id="IPR036361">
    <property type="entry name" value="SAP_dom_sf"/>
</dbReference>
<keyword evidence="12" id="KW-0833">Ubl conjugation pathway</keyword>
<feature type="compositionally biased region" description="Acidic residues" evidence="15">
    <location>
        <begin position="234"/>
        <end position="245"/>
    </location>
</feature>
<dbReference type="InterPro" id="IPR049320">
    <property type="entry name" value="CARP1_2_FYVE"/>
</dbReference>
<name>A0A3S2MRG8_ORYJA</name>
<evidence type="ECO:0000256" key="15">
    <source>
        <dbReference type="SAM" id="MobiDB-lite"/>
    </source>
</evidence>
<dbReference type="Gene3D" id="1.10.720.140">
    <property type="match status" value="1"/>
</dbReference>
<dbReference type="EMBL" id="CM012449">
    <property type="protein sequence ID" value="RVE65344.1"/>
    <property type="molecule type" value="Genomic_DNA"/>
</dbReference>
<protein>
    <recommendedName>
        <fullName evidence="6">RING-type E3 ubiquitin transferase</fullName>
        <ecNumber evidence="6">2.3.2.27</ecNumber>
    </recommendedName>
</protein>
<dbReference type="GO" id="GO:0043161">
    <property type="term" value="P:proteasome-mediated ubiquitin-dependent protein catabolic process"/>
    <property type="evidence" value="ECO:0007669"/>
    <property type="project" value="TreeGrafter"/>
</dbReference>
<evidence type="ECO:0000256" key="2">
    <source>
        <dbReference type="ARBA" id="ARBA00004170"/>
    </source>
</evidence>
<dbReference type="Pfam" id="PF22968">
    <property type="entry name" value="RNF34L-like_3rd"/>
    <property type="match status" value="1"/>
</dbReference>
<dbReference type="PANTHER" id="PTHR14879">
    <property type="entry name" value="CASPASE REGULATOR, RING FINGER DOMAIN-CONTAINING"/>
    <property type="match status" value="1"/>
</dbReference>
<comment type="subcellular location">
    <subcellularLocation>
        <location evidence="3">Cell membrane</location>
    </subcellularLocation>
    <subcellularLocation>
        <location evidence="4">Cytoplasm</location>
        <location evidence="4">Cytosol</location>
    </subcellularLocation>
    <subcellularLocation>
        <location evidence="2">Membrane</location>
        <topology evidence="2">Peripheral membrane protein</topology>
    </subcellularLocation>
</comment>
<organism evidence="19 20">
    <name type="scientific">Oryzias javanicus</name>
    <name type="common">Javanese ricefish</name>
    <name type="synonym">Aplocheilus javanicus</name>
    <dbReference type="NCBI Taxonomy" id="123683"/>
    <lineage>
        <taxon>Eukaryota</taxon>
        <taxon>Metazoa</taxon>
        <taxon>Chordata</taxon>
        <taxon>Craniata</taxon>
        <taxon>Vertebrata</taxon>
        <taxon>Euteleostomi</taxon>
        <taxon>Actinopterygii</taxon>
        <taxon>Neopterygii</taxon>
        <taxon>Teleostei</taxon>
        <taxon>Neoteleostei</taxon>
        <taxon>Acanthomorphata</taxon>
        <taxon>Ovalentaria</taxon>
        <taxon>Atherinomorphae</taxon>
        <taxon>Beloniformes</taxon>
        <taxon>Adrianichthyidae</taxon>
        <taxon>Oryziinae</taxon>
        <taxon>Oryzias</taxon>
    </lineage>
</organism>
<dbReference type="InterPro" id="IPR011011">
    <property type="entry name" value="Znf_FYVE_PHD"/>
</dbReference>
<evidence type="ECO:0000259" key="17">
    <source>
        <dbReference type="Pfam" id="PF22968"/>
    </source>
</evidence>
<evidence type="ECO:0000256" key="9">
    <source>
        <dbReference type="ARBA" id="ARBA00022553"/>
    </source>
</evidence>
<keyword evidence="7" id="KW-1003">Cell membrane</keyword>
<reference evidence="19 20" key="2">
    <citation type="submission" date="2019-01" db="EMBL/GenBank/DDBJ databases">
        <title>A chromosome length genome reference of the Java medaka (oryzias javanicus).</title>
        <authorList>
            <person name="Herpin A."/>
            <person name="Takehana Y."/>
            <person name="Naruse K."/>
            <person name="Ansai S."/>
            <person name="Kawaguchi M."/>
        </authorList>
    </citation>
    <scope>NUCLEOTIDE SEQUENCE [LARGE SCALE GENOMIC DNA]</scope>
    <source>
        <strain evidence="19">RS831</strain>
        <tissue evidence="19">Whole body</tissue>
    </source>
</reference>
<reference evidence="19 20" key="1">
    <citation type="submission" date="2018-11" db="EMBL/GenBank/DDBJ databases">
        <authorList>
            <person name="Lopez-Roques C."/>
            <person name="Donnadieu C."/>
            <person name="Bouchez O."/>
            <person name="Klopp C."/>
            <person name="Cabau C."/>
            <person name="Zahm M."/>
        </authorList>
    </citation>
    <scope>NUCLEOTIDE SEQUENCE [LARGE SCALE GENOMIC DNA]</scope>
    <source>
        <strain evidence="19">RS831</strain>
        <tissue evidence="19">Whole body</tissue>
    </source>
</reference>
<evidence type="ECO:0000259" key="18">
    <source>
        <dbReference type="Pfam" id="PF23632"/>
    </source>
</evidence>
<sequence>MSVLTSQFKHVKLGSLSRVPDLESAALGGSVRFWFRRSVLHLSREHLKSHVTPQLPARSSSIRGAGPVRSVTGSMFASCCNWMCMDAAEGGGAEHQAYTNSAFSGSQPPSPEHGCTACGGRFDTPAKKHTCADCKKSYCSRCSAHIGPRPRLCHTCQPFYGNELERAELMKLRVKDLREYLCLHEVPTHLCREKEELVDLVLGQQSSPSSSSAPETPPEAPPPLPEAAPPEPAPQDEDQMWDGEEAPASGRRASLSDLSGPEDVEALSVRQLKEILARNFVDYKGCCEKWELMERVTRLYQDQQNLLEATSAGAADGAGAQEEHLCRICMDSPIDCVLLDTSSERSTCSGPELRTLVDLAFRGRSWTEDRLLLATSRLDVSGSDRRRSACFCLLPGNVSPPGEA</sequence>
<evidence type="ECO:0000256" key="4">
    <source>
        <dbReference type="ARBA" id="ARBA00004514"/>
    </source>
</evidence>
<evidence type="ECO:0000256" key="12">
    <source>
        <dbReference type="ARBA" id="ARBA00022786"/>
    </source>
</evidence>
<feature type="domain" description="E3 ubiquitin-protein ligase CARP1/2 FYVE/PHD zinc finger" evidence="16">
    <location>
        <begin position="117"/>
        <end position="159"/>
    </location>
</feature>
<evidence type="ECO:0000256" key="10">
    <source>
        <dbReference type="ARBA" id="ARBA00022679"/>
    </source>
</evidence>
<evidence type="ECO:0000256" key="1">
    <source>
        <dbReference type="ARBA" id="ARBA00000900"/>
    </source>
</evidence>
<dbReference type="AlphaFoldDB" id="A0A3S2MRG8"/>
<dbReference type="PANTHER" id="PTHR14879:SF2">
    <property type="entry name" value="E3 UBIQUITIN-PROTEIN LIGASE RIFIFYLIN"/>
    <property type="match status" value="1"/>
</dbReference>
<dbReference type="GO" id="GO:1902042">
    <property type="term" value="P:negative regulation of extrinsic apoptotic signaling pathway via death domain receptors"/>
    <property type="evidence" value="ECO:0007669"/>
    <property type="project" value="TreeGrafter"/>
</dbReference>
<feature type="domain" description="RNF34/RFFL HeH" evidence="17">
    <location>
        <begin position="257"/>
        <end position="307"/>
    </location>
</feature>
<proteinExistence type="predicted"/>
<evidence type="ECO:0000256" key="14">
    <source>
        <dbReference type="ARBA" id="ARBA00023136"/>
    </source>
</evidence>
<comment type="pathway">
    <text evidence="5">Protein modification; protein ubiquitination.</text>
</comment>